<evidence type="ECO:0000313" key="8">
    <source>
        <dbReference type="Proteomes" id="UP000762676"/>
    </source>
</evidence>
<evidence type="ECO:0000256" key="5">
    <source>
        <dbReference type="ARBA" id="ARBA00023136"/>
    </source>
</evidence>
<evidence type="ECO:0000259" key="6">
    <source>
        <dbReference type="PROSITE" id="PS50850"/>
    </source>
</evidence>
<dbReference type="Proteomes" id="UP000762676">
    <property type="component" value="Unassembled WGS sequence"/>
</dbReference>
<comment type="subcellular location">
    <subcellularLocation>
        <location evidence="1">Membrane</location>
        <topology evidence="1">Multi-pass membrane protein</topology>
    </subcellularLocation>
</comment>
<feature type="domain" description="Major facilitator superfamily (MFS) profile" evidence="6">
    <location>
        <begin position="1"/>
        <end position="69"/>
    </location>
</feature>
<keyword evidence="5" id="KW-0472">Membrane</keyword>
<evidence type="ECO:0000313" key="7">
    <source>
        <dbReference type="EMBL" id="GFS25519.1"/>
    </source>
</evidence>
<dbReference type="InterPro" id="IPR020846">
    <property type="entry name" value="MFS_dom"/>
</dbReference>
<protein>
    <submittedName>
        <fullName evidence="7">MFS-type transporter SLC18B1-like Protein</fullName>
    </submittedName>
</protein>
<dbReference type="AlphaFoldDB" id="A0AAV4JS26"/>
<proteinExistence type="predicted"/>
<dbReference type="GO" id="GO:0016020">
    <property type="term" value="C:membrane"/>
    <property type="evidence" value="ECO:0007669"/>
    <property type="project" value="UniProtKB-SubCell"/>
</dbReference>
<dbReference type="GO" id="GO:0022857">
    <property type="term" value="F:transmembrane transporter activity"/>
    <property type="evidence" value="ECO:0007669"/>
    <property type="project" value="InterPro"/>
</dbReference>
<keyword evidence="3" id="KW-0812">Transmembrane</keyword>
<keyword evidence="4" id="KW-1133">Transmembrane helix</keyword>
<name>A0AAV4JS26_9GAST</name>
<accession>A0AAV4JS26</accession>
<sequence length="69" mass="7190">MFEAFCFILRIFEGLGLGAYTTASFAIICSEFGEKAASTFAIIEASVGMGLLIGPTIGGGLYQVFGDVV</sequence>
<dbReference type="PROSITE" id="PS50850">
    <property type="entry name" value="MFS"/>
    <property type="match status" value="1"/>
</dbReference>
<dbReference type="PANTHER" id="PTHR23506">
    <property type="entry name" value="GH10249P"/>
    <property type="match status" value="1"/>
</dbReference>
<dbReference type="EMBL" id="BMAT01007061">
    <property type="protein sequence ID" value="GFS25519.1"/>
    <property type="molecule type" value="Genomic_DNA"/>
</dbReference>
<evidence type="ECO:0000256" key="2">
    <source>
        <dbReference type="ARBA" id="ARBA00022448"/>
    </source>
</evidence>
<dbReference type="InterPro" id="IPR011701">
    <property type="entry name" value="MFS"/>
</dbReference>
<keyword evidence="2" id="KW-0813">Transport</keyword>
<reference evidence="7 8" key="1">
    <citation type="journal article" date="2021" name="Elife">
        <title>Chloroplast acquisition without the gene transfer in kleptoplastic sea slugs, Plakobranchus ocellatus.</title>
        <authorList>
            <person name="Maeda T."/>
            <person name="Takahashi S."/>
            <person name="Yoshida T."/>
            <person name="Shimamura S."/>
            <person name="Takaki Y."/>
            <person name="Nagai Y."/>
            <person name="Toyoda A."/>
            <person name="Suzuki Y."/>
            <person name="Arimoto A."/>
            <person name="Ishii H."/>
            <person name="Satoh N."/>
            <person name="Nishiyama T."/>
            <person name="Hasebe M."/>
            <person name="Maruyama T."/>
            <person name="Minagawa J."/>
            <person name="Obokata J."/>
            <person name="Shigenobu S."/>
        </authorList>
    </citation>
    <scope>NUCLEOTIDE SEQUENCE [LARGE SCALE GENOMIC DNA]</scope>
</reference>
<evidence type="ECO:0000256" key="1">
    <source>
        <dbReference type="ARBA" id="ARBA00004141"/>
    </source>
</evidence>
<keyword evidence="8" id="KW-1185">Reference proteome</keyword>
<dbReference type="InterPro" id="IPR050930">
    <property type="entry name" value="MFS_Vesicular_Transporter"/>
</dbReference>
<gene>
    <name evidence="7" type="ORF">ElyMa_003443700</name>
</gene>
<dbReference type="InterPro" id="IPR036259">
    <property type="entry name" value="MFS_trans_sf"/>
</dbReference>
<dbReference type="SUPFAM" id="SSF103473">
    <property type="entry name" value="MFS general substrate transporter"/>
    <property type="match status" value="1"/>
</dbReference>
<evidence type="ECO:0000256" key="4">
    <source>
        <dbReference type="ARBA" id="ARBA00022989"/>
    </source>
</evidence>
<evidence type="ECO:0000256" key="3">
    <source>
        <dbReference type="ARBA" id="ARBA00022692"/>
    </source>
</evidence>
<dbReference type="Gene3D" id="1.20.1720.10">
    <property type="entry name" value="Multidrug resistance protein D"/>
    <property type="match status" value="1"/>
</dbReference>
<dbReference type="Pfam" id="PF07690">
    <property type="entry name" value="MFS_1"/>
    <property type="match status" value="1"/>
</dbReference>
<organism evidence="7 8">
    <name type="scientific">Elysia marginata</name>
    <dbReference type="NCBI Taxonomy" id="1093978"/>
    <lineage>
        <taxon>Eukaryota</taxon>
        <taxon>Metazoa</taxon>
        <taxon>Spiralia</taxon>
        <taxon>Lophotrochozoa</taxon>
        <taxon>Mollusca</taxon>
        <taxon>Gastropoda</taxon>
        <taxon>Heterobranchia</taxon>
        <taxon>Euthyneura</taxon>
        <taxon>Panpulmonata</taxon>
        <taxon>Sacoglossa</taxon>
        <taxon>Placobranchoidea</taxon>
        <taxon>Plakobranchidae</taxon>
        <taxon>Elysia</taxon>
    </lineage>
</organism>
<dbReference type="PANTHER" id="PTHR23506:SF26">
    <property type="entry name" value="MFS-TYPE TRANSPORTER SLC18B1"/>
    <property type="match status" value="1"/>
</dbReference>
<comment type="caution">
    <text evidence="7">The sequence shown here is derived from an EMBL/GenBank/DDBJ whole genome shotgun (WGS) entry which is preliminary data.</text>
</comment>